<gene>
    <name evidence="1" type="ORF">PsorP6_007877</name>
</gene>
<dbReference type="Proteomes" id="UP001163321">
    <property type="component" value="Chromosome 3"/>
</dbReference>
<keyword evidence="2" id="KW-1185">Reference proteome</keyword>
<name>A0ACC0WAI4_9STRA</name>
<reference evidence="1 2" key="1">
    <citation type="journal article" date="2022" name="bioRxiv">
        <title>The genome of the oomycete Peronosclerospora sorghi, a cosmopolitan pathogen of maize and sorghum, is inflated with dispersed pseudogenes.</title>
        <authorList>
            <person name="Fletcher K."/>
            <person name="Martin F."/>
            <person name="Isakeit T."/>
            <person name="Cavanaugh K."/>
            <person name="Magill C."/>
            <person name="Michelmore R."/>
        </authorList>
    </citation>
    <scope>NUCLEOTIDE SEQUENCE [LARGE SCALE GENOMIC DNA]</scope>
    <source>
        <strain evidence="1">P6</strain>
    </source>
</reference>
<dbReference type="EMBL" id="CM047582">
    <property type="protein sequence ID" value="KAI9915572.1"/>
    <property type="molecule type" value="Genomic_DNA"/>
</dbReference>
<organism evidence="1 2">
    <name type="scientific">Peronosclerospora sorghi</name>
    <dbReference type="NCBI Taxonomy" id="230839"/>
    <lineage>
        <taxon>Eukaryota</taxon>
        <taxon>Sar</taxon>
        <taxon>Stramenopiles</taxon>
        <taxon>Oomycota</taxon>
        <taxon>Peronosporomycetes</taxon>
        <taxon>Peronosporales</taxon>
        <taxon>Peronosporaceae</taxon>
        <taxon>Peronosclerospora</taxon>
    </lineage>
</organism>
<comment type="caution">
    <text evidence="1">The sequence shown here is derived from an EMBL/GenBank/DDBJ whole genome shotgun (WGS) entry which is preliminary data.</text>
</comment>
<sequence length="118" mass="13352">MHDRLLRRIVTALEDYLQLRDQRSEKWQKLGMHQVATLCLSEDSYPAAACSDCGYASDTARQRASGCSSLHRSVSRSSGCAAKRLYKGKRILELQDEDRRLHPDDRGAALSQSKRSKQ</sequence>
<evidence type="ECO:0000313" key="2">
    <source>
        <dbReference type="Proteomes" id="UP001163321"/>
    </source>
</evidence>
<protein>
    <submittedName>
        <fullName evidence="1">Uncharacterized protein</fullName>
    </submittedName>
</protein>
<proteinExistence type="predicted"/>
<accession>A0ACC0WAI4</accession>
<evidence type="ECO:0000313" key="1">
    <source>
        <dbReference type="EMBL" id="KAI9915572.1"/>
    </source>
</evidence>